<dbReference type="RefSeq" id="WP_120403498.1">
    <property type="nucleotide sequence ID" value="NZ_RAXV01000036.1"/>
</dbReference>
<keyword evidence="4" id="KW-1185">Reference proteome</keyword>
<comment type="caution">
    <text evidence="3">The sequence shown here is derived from an EMBL/GenBank/DDBJ whole genome shotgun (WGS) entry which is preliminary data.</text>
</comment>
<proteinExistence type="predicted"/>
<evidence type="ECO:0000256" key="2">
    <source>
        <dbReference type="SAM" id="Phobius"/>
    </source>
</evidence>
<evidence type="ECO:0000256" key="1">
    <source>
        <dbReference type="SAM" id="MobiDB-lite"/>
    </source>
</evidence>
<feature type="region of interest" description="Disordered" evidence="1">
    <location>
        <begin position="75"/>
        <end position="94"/>
    </location>
</feature>
<keyword evidence="2" id="KW-0812">Transmembrane</keyword>
<accession>A0A3A8EL99</accession>
<evidence type="ECO:0000313" key="3">
    <source>
        <dbReference type="EMBL" id="RKG29641.1"/>
    </source>
</evidence>
<keyword evidence="2" id="KW-1133">Transmembrane helix</keyword>
<dbReference type="EMBL" id="RAXV01000036">
    <property type="protein sequence ID" value="RKG29641.1"/>
    <property type="molecule type" value="Genomic_DNA"/>
</dbReference>
<gene>
    <name evidence="3" type="ORF">D7V32_14200</name>
</gene>
<sequence>MIKLVISTFIGLAVIVSGCVIYYWRDTAYDPTGLNLIQYFLLIPLLLTAVLLSPVFIVKAVKAYKEKKQEQRKAEEAFKEQQNADQVELNRPKPAPSEQFKLNIFSAAAVHHFGENEQIIENIKNFKSPQLDQKLLNQYGLPILSYRISELDELVENADLDDENIDTPMLSIREKRIHALIQQQLEQHSLSLATIAEHLKKSAMFYDTELAYQYRMHPRWIDPNAEENAAEELAAETVPRLDRLVIHFVLADNLVHQWTDSSSQFILDGLMALYAVLPQQLQAEHHFLSKQNAYQDWMQLLKNTSNHDSEVHLWISADSEIDQECLDERFWLNEQYIAAEYASSWCTANLNTHVENLEPQRTLKCALNEPQLPEFMQLNRLNELDQFKEDEPFLLVLDDAADIKVSKKLQQAFAATAIEMHHFLFTKQNAGHTQNLAQVFGFMLGIHLPEDVTSMIYSTELSNSYAFLSTLDLEDAEENIVKI</sequence>
<dbReference type="PROSITE" id="PS51257">
    <property type="entry name" value="PROKAR_LIPOPROTEIN"/>
    <property type="match status" value="1"/>
</dbReference>
<reference evidence="3 4" key="1">
    <citation type="submission" date="2018-09" db="EMBL/GenBank/DDBJ databases">
        <title>The draft genome of Acinetobacter spp. strains.</title>
        <authorList>
            <person name="Qin J."/>
            <person name="Feng Y."/>
            <person name="Zong Z."/>
        </authorList>
    </citation>
    <scope>NUCLEOTIDE SEQUENCE [LARGE SCALE GENOMIC DNA]</scope>
    <source>
        <strain evidence="3 4">WCHAc060012</strain>
    </source>
</reference>
<protein>
    <submittedName>
        <fullName evidence="3">Uncharacterized protein</fullName>
    </submittedName>
</protein>
<name>A0A3A8EL99_9GAMM</name>
<dbReference type="OrthoDB" id="6713163at2"/>
<feature type="transmembrane region" description="Helical" evidence="2">
    <location>
        <begin position="5"/>
        <end position="24"/>
    </location>
</feature>
<dbReference type="Proteomes" id="UP000282388">
    <property type="component" value="Unassembled WGS sequence"/>
</dbReference>
<dbReference type="AlphaFoldDB" id="A0A3A8EL99"/>
<keyword evidence="2" id="KW-0472">Membrane</keyword>
<organism evidence="3 4">
    <name type="scientific">Acinetobacter tianfuensis</name>
    <dbReference type="NCBI Taxonomy" id="2419603"/>
    <lineage>
        <taxon>Bacteria</taxon>
        <taxon>Pseudomonadati</taxon>
        <taxon>Pseudomonadota</taxon>
        <taxon>Gammaproteobacteria</taxon>
        <taxon>Moraxellales</taxon>
        <taxon>Moraxellaceae</taxon>
        <taxon>Acinetobacter</taxon>
    </lineage>
</organism>
<feature type="transmembrane region" description="Helical" evidence="2">
    <location>
        <begin position="36"/>
        <end position="58"/>
    </location>
</feature>
<evidence type="ECO:0000313" key="4">
    <source>
        <dbReference type="Proteomes" id="UP000282388"/>
    </source>
</evidence>